<dbReference type="KEGG" id="tva:4764926"/>
<reference evidence="3" key="2">
    <citation type="journal article" date="2007" name="Science">
        <title>Draft genome sequence of the sexually transmitted pathogen Trichomonas vaginalis.</title>
        <authorList>
            <person name="Carlton J.M."/>
            <person name="Hirt R.P."/>
            <person name="Silva J.C."/>
            <person name="Delcher A.L."/>
            <person name="Schatz M."/>
            <person name="Zhao Q."/>
            <person name="Wortman J.R."/>
            <person name="Bidwell S.L."/>
            <person name="Alsmark U.C.M."/>
            <person name="Besteiro S."/>
            <person name="Sicheritz-Ponten T."/>
            <person name="Noel C.J."/>
            <person name="Dacks J.B."/>
            <person name="Foster P.G."/>
            <person name="Simillion C."/>
            <person name="Van de Peer Y."/>
            <person name="Miranda-Saavedra D."/>
            <person name="Barton G.J."/>
            <person name="Westrop G.D."/>
            <person name="Mueller S."/>
            <person name="Dessi D."/>
            <person name="Fiori P.L."/>
            <person name="Ren Q."/>
            <person name="Paulsen I."/>
            <person name="Zhang H."/>
            <person name="Bastida-Corcuera F.D."/>
            <person name="Simoes-Barbosa A."/>
            <person name="Brown M.T."/>
            <person name="Hayes R.D."/>
            <person name="Mukherjee M."/>
            <person name="Okumura C.Y."/>
            <person name="Schneider R."/>
            <person name="Smith A.J."/>
            <person name="Vanacova S."/>
            <person name="Villalvazo M."/>
            <person name="Haas B.J."/>
            <person name="Pertea M."/>
            <person name="Feldblyum T.V."/>
            <person name="Utterback T.R."/>
            <person name="Shu C.L."/>
            <person name="Osoegawa K."/>
            <person name="de Jong P.J."/>
            <person name="Hrdy I."/>
            <person name="Horvathova L."/>
            <person name="Zubacova Z."/>
            <person name="Dolezal P."/>
            <person name="Malik S.B."/>
            <person name="Logsdon J.M. Jr."/>
            <person name="Henze K."/>
            <person name="Gupta A."/>
            <person name="Wang C.C."/>
            <person name="Dunne R.L."/>
            <person name="Upcroft J.A."/>
            <person name="Upcroft P."/>
            <person name="White O."/>
            <person name="Salzberg S.L."/>
            <person name="Tang P."/>
            <person name="Chiu C.-H."/>
            <person name="Lee Y.-S."/>
            <person name="Embley T.M."/>
            <person name="Coombs G.H."/>
            <person name="Mottram J.C."/>
            <person name="Tachezy J."/>
            <person name="Fraser-Liggett C.M."/>
            <person name="Johnson P.J."/>
        </authorList>
    </citation>
    <scope>NUCLEOTIDE SEQUENCE [LARGE SCALE GENOMIC DNA]</scope>
    <source>
        <strain evidence="3">G3</strain>
    </source>
</reference>
<dbReference type="AlphaFoldDB" id="A2EJX3"/>
<accession>A2EJX3</accession>
<reference evidence="3" key="1">
    <citation type="submission" date="2006-10" db="EMBL/GenBank/DDBJ databases">
        <authorList>
            <person name="Amadeo P."/>
            <person name="Zhao Q."/>
            <person name="Wortman J."/>
            <person name="Fraser-Liggett C."/>
            <person name="Carlton J."/>
        </authorList>
    </citation>
    <scope>NUCLEOTIDE SEQUENCE</scope>
    <source>
        <strain evidence="3">G3</strain>
    </source>
</reference>
<sequence>MSRPNSAIRIRSSINTNREKKNLPGLTRRCLSSTGNKTSKEDIDDMKLQIAKMELETRQIKSKTVRMNQEIRDRKSAMSKALNSKTENKTVVVATESTIQQLRENVIALENTLYNTNKEYEQLRVKDSLLQSQELQEELKVYYLEHQRLLQQKEAVNTGEKIITIELNKLRDQIEQYQRDQKAIDAAQDSIESLIDKLEAYQKTETKVFKFDLDKKLREAPSNAQAHEQALRANISELKKSIVAEAQRLRNIEARDTENMDELQGIIESQIMQIVEAVQRLDNENNEEEEFRE</sequence>
<dbReference type="RefSeq" id="XP_001319264.1">
    <property type="nucleotide sequence ID" value="XM_001319229.1"/>
</dbReference>
<evidence type="ECO:0000313" key="4">
    <source>
        <dbReference type="Proteomes" id="UP000001542"/>
    </source>
</evidence>
<dbReference type="VEuPathDB" id="TrichDB:TVAGG3_0324960"/>
<evidence type="ECO:0000313" key="3">
    <source>
        <dbReference type="EMBL" id="EAY07041.1"/>
    </source>
</evidence>
<keyword evidence="4" id="KW-1185">Reference proteome</keyword>
<dbReference type="EMBL" id="DS113409">
    <property type="protein sequence ID" value="EAY07041.1"/>
    <property type="molecule type" value="Genomic_DNA"/>
</dbReference>
<gene>
    <name evidence="3" type="ORF">TVAG_311660</name>
</gene>
<dbReference type="InParanoid" id="A2EJX3"/>
<dbReference type="VEuPathDB" id="TrichDB:TVAG_311660"/>
<keyword evidence="1" id="KW-0175">Coiled coil</keyword>
<evidence type="ECO:0000256" key="2">
    <source>
        <dbReference type="SAM" id="MobiDB-lite"/>
    </source>
</evidence>
<evidence type="ECO:0000256" key="1">
    <source>
        <dbReference type="SAM" id="Coils"/>
    </source>
</evidence>
<organism evidence="3 4">
    <name type="scientific">Trichomonas vaginalis (strain ATCC PRA-98 / G3)</name>
    <dbReference type="NCBI Taxonomy" id="412133"/>
    <lineage>
        <taxon>Eukaryota</taxon>
        <taxon>Metamonada</taxon>
        <taxon>Parabasalia</taxon>
        <taxon>Trichomonadida</taxon>
        <taxon>Trichomonadidae</taxon>
        <taxon>Trichomonas</taxon>
    </lineage>
</organism>
<name>A2EJX3_TRIV3</name>
<feature type="coiled-coil region" evidence="1">
    <location>
        <begin position="235"/>
        <end position="287"/>
    </location>
</feature>
<proteinExistence type="predicted"/>
<feature type="region of interest" description="Disordered" evidence="2">
    <location>
        <begin position="1"/>
        <end position="40"/>
    </location>
</feature>
<dbReference type="SMR" id="A2EJX3"/>
<protein>
    <submittedName>
        <fullName evidence="3">Uncharacterized protein</fullName>
    </submittedName>
</protein>
<feature type="coiled-coil region" evidence="1">
    <location>
        <begin position="92"/>
        <end position="204"/>
    </location>
</feature>
<dbReference type="Proteomes" id="UP000001542">
    <property type="component" value="Unassembled WGS sequence"/>
</dbReference>